<keyword evidence="6" id="KW-1133">Transmembrane helix</keyword>
<proteinExistence type="predicted"/>
<evidence type="ECO:0000256" key="3">
    <source>
        <dbReference type="ARBA" id="ARBA00023157"/>
    </source>
</evidence>
<evidence type="ECO:0000313" key="9">
    <source>
        <dbReference type="EMBL" id="KAF3340617.1"/>
    </source>
</evidence>
<evidence type="ECO:0000256" key="5">
    <source>
        <dbReference type="PROSITE-ProRule" id="PRU10141"/>
    </source>
</evidence>
<evidence type="ECO:0000256" key="2">
    <source>
        <dbReference type="ARBA" id="ARBA00022729"/>
    </source>
</evidence>
<dbReference type="CDD" id="cd00054">
    <property type="entry name" value="EGF_CA"/>
    <property type="match status" value="1"/>
</dbReference>
<reference evidence="9" key="1">
    <citation type="submission" date="2020-01" db="EMBL/GenBank/DDBJ databases">
        <title>Genome sequence of Kobresia littledalei, the first chromosome-level genome in the family Cyperaceae.</title>
        <authorList>
            <person name="Qu G."/>
        </authorList>
    </citation>
    <scope>NUCLEOTIDE SEQUENCE</scope>
    <source>
        <strain evidence="9">C.B.Clarke</strain>
        <tissue evidence="9">Leaf</tissue>
    </source>
</reference>
<evidence type="ECO:0000256" key="6">
    <source>
        <dbReference type="SAM" id="Phobius"/>
    </source>
</evidence>
<dbReference type="InterPro" id="IPR011009">
    <property type="entry name" value="Kinase-like_dom_sf"/>
</dbReference>
<keyword evidence="2" id="KW-0732">Signal</keyword>
<accession>A0A833VHH9</accession>
<dbReference type="PROSITE" id="PS50026">
    <property type="entry name" value="EGF_3"/>
    <property type="match status" value="1"/>
</dbReference>
<dbReference type="EMBL" id="SWLB01000002">
    <property type="protein sequence ID" value="KAF3340617.1"/>
    <property type="molecule type" value="Genomic_DNA"/>
</dbReference>
<keyword evidence="10" id="KW-1185">Reference proteome</keyword>
<keyword evidence="4" id="KW-0245">EGF-like domain</keyword>
<feature type="binding site" evidence="5">
    <location>
        <position position="571"/>
    </location>
    <ligand>
        <name>ATP</name>
        <dbReference type="ChEBI" id="CHEBI:30616"/>
    </ligand>
</feature>
<keyword evidence="6" id="KW-0812">Transmembrane</keyword>
<dbReference type="InterPro" id="IPR001245">
    <property type="entry name" value="Ser-Thr/Tyr_kinase_cat_dom"/>
</dbReference>
<name>A0A833VHH9_9POAL</name>
<dbReference type="InterPro" id="IPR001881">
    <property type="entry name" value="EGF-like_Ca-bd_dom"/>
</dbReference>
<dbReference type="InterPro" id="IPR000742">
    <property type="entry name" value="EGF"/>
</dbReference>
<dbReference type="Pfam" id="PF07714">
    <property type="entry name" value="PK_Tyr_Ser-Thr"/>
    <property type="match status" value="1"/>
</dbReference>
<dbReference type="GO" id="GO:0030247">
    <property type="term" value="F:polysaccharide binding"/>
    <property type="evidence" value="ECO:0007669"/>
    <property type="project" value="InterPro"/>
</dbReference>
<dbReference type="Pfam" id="PF13947">
    <property type="entry name" value="GUB_WAK_bind"/>
    <property type="match status" value="1"/>
</dbReference>
<evidence type="ECO:0000259" key="8">
    <source>
        <dbReference type="PROSITE" id="PS50026"/>
    </source>
</evidence>
<dbReference type="GO" id="GO:0016020">
    <property type="term" value="C:membrane"/>
    <property type="evidence" value="ECO:0007669"/>
    <property type="project" value="UniProtKB-SubCell"/>
</dbReference>
<dbReference type="FunFam" id="3.30.200.20:FF:000337">
    <property type="entry name" value="Wall-associated receptor kinase 3"/>
    <property type="match status" value="1"/>
</dbReference>
<dbReference type="GO" id="GO:0005524">
    <property type="term" value="F:ATP binding"/>
    <property type="evidence" value="ECO:0007669"/>
    <property type="project" value="UniProtKB-UniRule"/>
</dbReference>
<evidence type="ECO:0000259" key="7">
    <source>
        <dbReference type="PROSITE" id="PS50011"/>
    </source>
</evidence>
<feature type="disulfide bond" evidence="4">
    <location>
        <begin position="422"/>
        <end position="432"/>
    </location>
</feature>
<comment type="caution">
    <text evidence="9">The sequence shown here is derived from an EMBL/GenBank/DDBJ whole genome shotgun (WGS) entry which is preliminary data.</text>
</comment>
<comment type="subcellular location">
    <subcellularLocation>
        <location evidence="1">Membrane</location>
        <topology evidence="1">Single-pass membrane protein</topology>
    </subcellularLocation>
</comment>
<dbReference type="PROSITE" id="PS00107">
    <property type="entry name" value="PROTEIN_KINASE_ATP"/>
    <property type="match status" value="1"/>
</dbReference>
<dbReference type="AlphaFoldDB" id="A0A833VHH9"/>
<comment type="caution">
    <text evidence="4">Lacks conserved residue(s) required for the propagation of feature annotation.</text>
</comment>
<feature type="transmembrane region" description="Helical" evidence="6">
    <location>
        <begin position="472"/>
        <end position="493"/>
    </location>
</feature>
<dbReference type="OrthoDB" id="1932705at2759"/>
<dbReference type="Proteomes" id="UP000623129">
    <property type="component" value="Unassembled WGS sequence"/>
</dbReference>
<feature type="domain" description="Protein kinase" evidence="7">
    <location>
        <begin position="542"/>
        <end position="760"/>
    </location>
</feature>
<dbReference type="InterPro" id="IPR018097">
    <property type="entry name" value="EGF_Ca-bd_CS"/>
</dbReference>
<dbReference type="PANTHER" id="PTHR33491">
    <property type="entry name" value="OSJNBA0016N04.9 PROTEIN"/>
    <property type="match status" value="1"/>
</dbReference>
<protein>
    <submittedName>
        <fullName evidence="9">Wall-associated receptor kinase 2</fullName>
    </submittedName>
</protein>
<dbReference type="SMART" id="SM00179">
    <property type="entry name" value="EGF_CA"/>
    <property type="match status" value="1"/>
</dbReference>
<evidence type="ECO:0000256" key="1">
    <source>
        <dbReference type="ARBA" id="ARBA00004167"/>
    </source>
</evidence>
<dbReference type="InterPro" id="IPR017441">
    <property type="entry name" value="Protein_kinase_ATP_BS"/>
</dbReference>
<evidence type="ECO:0000256" key="4">
    <source>
        <dbReference type="PROSITE-ProRule" id="PRU00076"/>
    </source>
</evidence>
<keyword evidence="6" id="KW-0472">Membrane</keyword>
<dbReference type="GO" id="GO:0005509">
    <property type="term" value="F:calcium ion binding"/>
    <property type="evidence" value="ECO:0007669"/>
    <property type="project" value="InterPro"/>
</dbReference>
<dbReference type="SMART" id="SM00181">
    <property type="entry name" value="EGF"/>
    <property type="match status" value="3"/>
</dbReference>
<dbReference type="SUPFAM" id="SSF57196">
    <property type="entry name" value="EGF/Laminin"/>
    <property type="match status" value="1"/>
</dbReference>
<dbReference type="SUPFAM" id="SSF56112">
    <property type="entry name" value="Protein kinase-like (PK-like)"/>
    <property type="match status" value="1"/>
</dbReference>
<keyword evidence="5" id="KW-0547">Nucleotide-binding</keyword>
<dbReference type="InterPro" id="IPR025287">
    <property type="entry name" value="WAK_GUB"/>
</dbReference>
<gene>
    <name evidence="9" type="ORF">FCM35_KLT09461</name>
</gene>
<dbReference type="PROSITE" id="PS01187">
    <property type="entry name" value="EGF_CA"/>
    <property type="match status" value="1"/>
</dbReference>
<keyword evidence="9" id="KW-0808">Transferase</keyword>
<sequence>MAKPGCQDRCGSVDIPYPFGIGTDCSRGGFTLSCNTSKSGEKMVPFHGNVEVLNITLSTAQARLYNYIARQCTSSGRSWMNLTFTIYRLSEFDNRFTVIGCETLAFNEMNGYNGTKYRTGCVSTCYNPESLRNGSCSGNGCCQTSIPSGINYYNISFDSNYNNGDCSYAVIMATDSFNFSTSYISTNGFWDKHNGSVPVVLDWSIGTKKCEVAKANLNNYACVSNNSDCFDARNGPGYICKCKSGYQGNPYLLDGCEVIGCQTLAFNEMNGYNGTKYRTGCVSTCYNPESLRDGSCSGNGCCQTSIPSGINYYNISFDSNYNNGNCSYAVIMATDSFNFSTSYIFTTGFWDKHNGTVPVVLDWSIGTEKCEVAKANMNNYACVSNNSYCVDSRNGPGYICNCSSGYQGNPYFLDGCEDTNECNDNLACSGTCINTQGSYKCICPQGTQGDATKNGRCYPVVHSQTLSPLAKLAIGVSVGLLLLLFLSFSTYIIRERRRLASIREKHFQQYGGRLLLEEMRSNHGNAFTIFTEEELKEATNNFDEANMLGQGGNGTVYKGTVESSEDVAIKKCKIINERNKKEFGKEMLILSQINHKNIVRIIGCCLEVEIPILVYEFIQKGTLFDLLHFNSASRFSFSMRIRIAQEAAEALAYMHSAMKEKKIEEILDDQILDEENMNLITGVAEIARECLNMEGEKRPEMRDVAEGIDKLRKTMKHPWGQDDSKEMESLLRKPSNNHELEMISDHSLEKKAMLVMETGR</sequence>
<feature type="domain" description="EGF-like" evidence="8">
    <location>
        <begin position="418"/>
        <end position="453"/>
    </location>
</feature>
<organism evidence="9 10">
    <name type="scientific">Carex littledalei</name>
    <dbReference type="NCBI Taxonomy" id="544730"/>
    <lineage>
        <taxon>Eukaryota</taxon>
        <taxon>Viridiplantae</taxon>
        <taxon>Streptophyta</taxon>
        <taxon>Embryophyta</taxon>
        <taxon>Tracheophyta</taxon>
        <taxon>Spermatophyta</taxon>
        <taxon>Magnoliopsida</taxon>
        <taxon>Liliopsida</taxon>
        <taxon>Poales</taxon>
        <taxon>Cyperaceae</taxon>
        <taxon>Cyperoideae</taxon>
        <taxon>Cariceae</taxon>
        <taxon>Carex</taxon>
        <taxon>Carex subgen. Euthyceras</taxon>
    </lineage>
</organism>
<evidence type="ECO:0000313" key="10">
    <source>
        <dbReference type="Proteomes" id="UP000623129"/>
    </source>
</evidence>
<keyword evidence="5" id="KW-0067">ATP-binding</keyword>
<dbReference type="InterPro" id="IPR000719">
    <property type="entry name" value="Prot_kinase_dom"/>
</dbReference>
<keyword evidence="9" id="KW-0418">Kinase</keyword>
<dbReference type="GO" id="GO:0004672">
    <property type="term" value="F:protein kinase activity"/>
    <property type="evidence" value="ECO:0007669"/>
    <property type="project" value="InterPro"/>
</dbReference>
<dbReference type="Gene3D" id="2.10.25.10">
    <property type="entry name" value="Laminin"/>
    <property type="match status" value="1"/>
</dbReference>
<dbReference type="PROSITE" id="PS00010">
    <property type="entry name" value="ASX_HYDROXYL"/>
    <property type="match status" value="1"/>
</dbReference>
<keyword evidence="3 4" id="KW-1015">Disulfide bond</keyword>
<dbReference type="InterPro" id="IPR000152">
    <property type="entry name" value="EGF-type_Asp/Asn_hydroxyl_site"/>
</dbReference>
<dbReference type="Gene3D" id="1.10.510.10">
    <property type="entry name" value="Transferase(Phosphotransferase) domain 1"/>
    <property type="match status" value="2"/>
</dbReference>
<dbReference type="PROSITE" id="PS50011">
    <property type="entry name" value="PROTEIN_KINASE_DOM"/>
    <property type="match status" value="1"/>
</dbReference>
<dbReference type="Pfam" id="PF00008">
    <property type="entry name" value="EGF"/>
    <property type="match status" value="1"/>
</dbReference>
<keyword evidence="9" id="KW-0675">Receptor</keyword>